<organism evidence="1 2">
    <name type="scientific">Allomyces macrogynus (strain ATCC 38327)</name>
    <name type="common">Allomyces javanicus var. macrogynus</name>
    <dbReference type="NCBI Taxonomy" id="578462"/>
    <lineage>
        <taxon>Eukaryota</taxon>
        <taxon>Fungi</taxon>
        <taxon>Fungi incertae sedis</taxon>
        <taxon>Blastocladiomycota</taxon>
        <taxon>Blastocladiomycetes</taxon>
        <taxon>Blastocladiales</taxon>
        <taxon>Blastocladiaceae</taxon>
        <taxon>Allomyces</taxon>
    </lineage>
</organism>
<keyword evidence="2" id="KW-1185">Reference proteome</keyword>
<proteinExistence type="predicted"/>
<name>A0A0L0SQ06_ALLM3</name>
<reference evidence="2" key="2">
    <citation type="submission" date="2009-11" db="EMBL/GenBank/DDBJ databases">
        <title>The Genome Sequence of Allomyces macrogynus strain ATCC 38327.</title>
        <authorList>
            <consortium name="The Broad Institute Genome Sequencing Platform"/>
            <person name="Russ C."/>
            <person name="Cuomo C."/>
            <person name="Shea T."/>
            <person name="Young S.K."/>
            <person name="Zeng Q."/>
            <person name="Koehrsen M."/>
            <person name="Haas B."/>
            <person name="Borodovsky M."/>
            <person name="Guigo R."/>
            <person name="Alvarado L."/>
            <person name="Berlin A."/>
            <person name="Borenstein D."/>
            <person name="Chen Z."/>
            <person name="Engels R."/>
            <person name="Freedman E."/>
            <person name="Gellesch M."/>
            <person name="Goldberg J."/>
            <person name="Griggs A."/>
            <person name="Gujja S."/>
            <person name="Heiman D."/>
            <person name="Hepburn T."/>
            <person name="Howarth C."/>
            <person name="Jen D."/>
            <person name="Larson L."/>
            <person name="Lewis B."/>
            <person name="Mehta T."/>
            <person name="Park D."/>
            <person name="Pearson M."/>
            <person name="Roberts A."/>
            <person name="Saif S."/>
            <person name="Shenoy N."/>
            <person name="Sisk P."/>
            <person name="Stolte C."/>
            <person name="Sykes S."/>
            <person name="Walk T."/>
            <person name="White J."/>
            <person name="Yandava C."/>
            <person name="Burger G."/>
            <person name="Gray M.W."/>
            <person name="Holland P.W.H."/>
            <person name="King N."/>
            <person name="Lang F.B.F."/>
            <person name="Roger A.J."/>
            <person name="Ruiz-Trillo I."/>
            <person name="Lander E."/>
            <person name="Nusbaum C."/>
        </authorList>
    </citation>
    <scope>NUCLEOTIDE SEQUENCE [LARGE SCALE GENOMIC DNA]</scope>
    <source>
        <strain evidence="2">ATCC 38327</strain>
    </source>
</reference>
<dbReference type="VEuPathDB" id="FungiDB:AMAG_09948"/>
<gene>
    <name evidence="1" type="ORF">AMAG_09948</name>
</gene>
<dbReference type="AlphaFoldDB" id="A0A0L0SQ06"/>
<accession>A0A0L0SQ06</accession>
<reference evidence="1 2" key="1">
    <citation type="submission" date="2009-11" db="EMBL/GenBank/DDBJ databases">
        <title>Annotation of Allomyces macrogynus ATCC 38327.</title>
        <authorList>
            <consortium name="The Broad Institute Genome Sequencing Platform"/>
            <person name="Russ C."/>
            <person name="Cuomo C."/>
            <person name="Burger G."/>
            <person name="Gray M.W."/>
            <person name="Holland P.W.H."/>
            <person name="King N."/>
            <person name="Lang F.B.F."/>
            <person name="Roger A.J."/>
            <person name="Ruiz-Trillo I."/>
            <person name="Young S.K."/>
            <person name="Zeng Q."/>
            <person name="Gargeya S."/>
            <person name="Fitzgerald M."/>
            <person name="Haas B."/>
            <person name="Abouelleil A."/>
            <person name="Alvarado L."/>
            <person name="Arachchi H.M."/>
            <person name="Berlin A."/>
            <person name="Chapman S.B."/>
            <person name="Gearin G."/>
            <person name="Goldberg J."/>
            <person name="Griggs A."/>
            <person name="Gujja S."/>
            <person name="Hansen M."/>
            <person name="Heiman D."/>
            <person name="Howarth C."/>
            <person name="Larimer J."/>
            <person name="Lui A."/>
            <person name="MacDonald P.J.P."/>
            <person name="McCowen C."/>
            <person name="Montmayeur A."/>
            <person name="Murphy C."/>
            <person name="Neiman D."/>
            <person name="Pearson M."/>
            <person name="Priest M."/>
            <person name="Roberts A."/>
            <person name="Saif S."/>
            <person name="Shea T."/>
            <person name="Sisk P."/>
            <person name="Stolte C."/>
            <person name="Sykes S."/>
            <person name="Wortman J."/>
            <person name="Nusbaum C."/>
            <person name="Birren B."/>
        </authorList>
    </citation>
    <scope>NUCLEOTIDE SEQUENCE [LARGE SCALE GENOMIC DNA]</scope>
    <source>
        <strain evidence="1 2">ATCC 38327</strain>
    </source>
</reference>
<dbReference type="Proteomes" id="UP000054350">
    <property type="component" value="Unassembled WGS sequence"/>
</dbReference>
<sequence>MTAPEYVAHTLAVNEQILDKAHGMQDGELVDHLLNSFPVLPTDADAKVDLDATEKSIDALLHSMTSVWWHVLH</sequence>
<evidence type="ECO:0000313" key="1">
    <source>
        <dbReference type="EMBL" id="KNE64591.1"/>
    </source>
</evidence>
<dbReference type="EMBL" id="GG745345">
    <property type="protein sequence ID" value="KNE64591.1"/>
    <property type="molecule type" value="Genomic_DNA"/>
</dbReference>
<protein>
    <submittedName>
        <fullName evidence="1">Uncharacterized protein</fullName>
    </submittedName>
</protein>
<evidence type="ECO:0000313" key="2">
    <source>
        <dbReference type="Proteomes" id="UP000054350"/>
    </source>
</evidence>